<dbReference type="Proteomes" id="UP000250572">
    <property type="component" value="Unassembled WGS sequence"/>
</dbReference>
<dbReference type="InterPro" id="IPR002110">
    <property type="entry name" value="Ankyrin_rpt"/>
</dbReference>
<keyword evidence="2 3" id="KW-0040">ANK repeat</keyword>
<feature type="repeat" description="ANK" evidence="3">
    <location>
        <begin position="118"/>
        <end position="150"/>
    </location>
</feature>
<evidence type="ECO:0000256" key="2">
    <source>
        <dbReference type="ARBA" id="ARBA00023043"/>
    </source>
</evidence>
<keyword evidence="1" id="KW-0677">Repeat</keyword>
<dbReference type="PANTHER" id="PTHR24201:SF14">
    <property type="entry name" value="CYCLIN-DEPENDENT KINASE 4 INHIBITOR C-LIKE"/>
    <property type="match status" value="1"/>
</dbReference>
<keyword evidence="5" id="KW-1185">Reference proteome</keyword>
<name>A0A315VP02_GAMAF</name>
<dbReference type="EMBL" id="NHOQ01001926">
    <property type="protein sequence ID" value="PWA20971.1"/>
    <property type="molecule type" value="Genomic_DNA"/>
</dbReference>
<dbReference type="STRING" id="33528.ENSGAFP00000023257"/>
<feature type="repeat" description="ANK" evidence="3">
    <location>
        <begin position="85"/>
        <end position="117"/>
    </location>
</feature>
<proteinExistence type="predicted"/>
<comment type="caution">
    <text evidence="4">The sequence shown here is derived from an EMBL/GenBank/DDBJ whole genome shotgun (WGS) entry which is preliminary data.</text>
</comment>
<reference evidence="4 5" key="1">
    <citation type="journal article" date="2018" name="G3 (Bethesda)">
        <title>A High-Quality Reference Genome for the Invasive Mosquitofish Gambusia affinis Using a Chicago Library.</title>
        <authorList>
            <person name="Hoffberg S.L."/>
            <person name="Troendle N.J."/>
            <person name="Glenn T.C."/>
            <person name="Mahmud O."/>
            <person name="Louha S."/>
            <person name="Chalopin D."/>
            <person name="Bennetzen J.L."/>
            <person name="Mauricio R."/>
        </authorList>
    </citation>
    <scope>NUCLEOTIDE SEQUENCE [LARGE SCALE GENOMIC DNA]</scope>
    <source>
        <strain evidence="4">NE01/NJP1002.9</strain>
        <tissue evidence="4">Muscle</tissue>
    </source>
</reference>
<evidence type="ECO:0000256" key="1">
    <source>
        <dbReference type="ARBA" id="ARBA00022737"/>
    </source>
</evidence>
<organism evidence="4 5">
    <name type="scientific">Gambusia affinis</name>
    <name type="common">Western mosquitofish</name>
    <name type="synonym">Heterandria affinis</name>
    <dbReference type="NCBI Taxonomy" id="33528"/>
    <lineage>
        <taxon>Eukaryota</taxon>
        <taxon>Metazoa</taxon>
        <taxon>Chordata</taxon>
        <taxon>Craniata</taxon>
        <taxon>Vertebrata</taxon>
        <taxon>Euteleostomi</taxon>
        <taxon>Actinopterygii</taxon>
        <taxon>Neopterygii</taxon>
        <taxon>Teleostei</taxon>
        <taxon>Neoteleostei</taxon>
        <taxon>Acanthomorphata</taxon>
        <taxon>Ovalentaria</taxon>
        <taxon>Atherinomorphae</taxon>
        <taxon>Cyprinodontiformes</taxon>
        <taxon>Poeciliidae</taxon>
        <taxon>Poeciliinae</taxon>
        <taxon>Gambusia</taxon>
    </lineage>
</organism>
<dbReference type="AlphaFoldDB" id="A0A315VP02"/>
<sequence length="224" mass="24690">MSSRKRRGRGEERSGLRMACCTDLCNASACGKLEDVLNLLRAGAEVNGLNEFRRTPLQVAMLGNTELVQALLAAGADPNARDQILNLTVTHDAAREGFVETVRVLINHGADVNLADEIGNLPLHLAAREGHLEVVRMLLDLTEDPWRTNREGHTALWLARDFNRVETADFIEQYLGLEAIAAWVVHTLREVLDESDALSDADLLLFSQLSGQSSLAGCWVVDRH</sequence>
<evidence type="ECO:0000313" key="5">
    <source>
        <dbReference type="Proteomes" id="UP000250572"/>
    </source>
</evidence>
<dbReference type="InterPro" id="IPR036770">
    <property type="entry name" value="Ankyrin_rpt-contain_sf"/>
</dbReference>
<evidence type="ECO:0000313" key="4">
    <source>
        <dbReference type="EMBL" id="PWA20971.1"/>
    </source>
</evidence>
<dbReference type="GO" id="GO:0005634">
    <property type="term" value="C:nucleus"/>
    <property type="evidence" value="ECO:0007669"/>
    <property type="project" value="TreeGrafter"/>
</dbReference>
<dbReference type="PROSITE" id="PS50088">
    <property type="entry name" value="ANK_REPEAT"/>
    <property type="match status" value="2"/>
</dbReference>
<dbReference type="Gene3D" id="1.25.40.20">
    <property type="entry name" value="Ankyrin repeat-containing domain"/>
    <property type="match status" value="1"/>
</dbReference>
<dbReference type="Pfam" id="PF12796">
    <property type="entry name" value="Ank_2"/>
    <property type="match status" value="1"/>
</dbReference>
<evidence type="ECO:0000256" key="3">
    <source>
        <dbReference type="PROSITE-ProRule" id="PRU00023"/>
    </source>
</evidence>
<dbReference type="SUPFAM" id="SSF48403">
    <property type="entry name" value="Ankyrin repeat"/>
    <property type="match status" value="1"/>
</dbReference>
<gene>
    <name evidence="4" type="ORF">CCH79_00007165</name>
</gene>
<dbReference type="PANTHER" id="PTHR24201">
    <property type="entry name" value="ANK_REP_REGION DOMAIN-CONTAINING PROTEIN"/>
    <property type="match status" value="1"/>
</dbReference>
<dbReference type="SMART" id="SM00248">
    <property type="entry name" value="ANK"/>
    <property type="match status" value="4"/>
</dbReference>
<feature type="non-terminal residue" evidence="4">
    <location>
        <position position="224"/>
    </location>
</feature>
<accession>A0A315VP02</accession>
<protein>
    <submittedName>
        <fullName evidence="4">Uncharacterized protein</fullName>
    </submittedName>
</protein>
<dbReference type="InterPro" id="IPR050776">
    <property type="entry name" value="Ank_Repeat/CDKN_Inhibitor"/>
</dbReference>
<dbReference type="PROSITE" id="PS50297">
    <property type="entry name" value="ANK_REP_REGION"/>
    <property type="match status" value="2"/>
</dbReference>